<dbReference type="OrthoDB" id="3740814at2759"/>
<comment type="caution">
    <text evidence="2">The sequence shown here is derived from an EMBL/GenBank/DDBJ whole genome shotgun (WGS) entry which is preliminary data.</text>
</comment>
<keyword evidence="3" id="KW-1185">Reference proteome</keyword>
<gene>
    <name evidence="2" type="ORF">E8E12_000850</name>
</gene>
<proteinExistence type="predicted"/>
<organism evidence="2 3">
    <name type="scientific">Didymella heteroderae</name>
    <dbReference type="NCBI Taxonomy" id="1769908"/>
    <lineage>
        <taxon>Eukaryota</taxon>
        <taxon>Fungi</taxon>
        <taxon>Dikarya</taxon>
        <taxon>Ascomycota</taxon>
        <taxon>Pezizomycotina</taxon>
        <taxon>Dothideomycetes</taxon>
        <taxon>Pleosporomycetidae</taxon>
        <taxon>Pleosporales</taxon>
        <taxon>Pleosporineae</taxon>
        <taxon>Didymellaceae</taxon>
        <taxon>Didymella</taxon>
    </lineage>
</organism>
<feature type="compositionally biased region" description="Low complexity" evidence="1">
    <location>
        <begin position="71"/>
        <end position="84"/>
    </location>
</feature>
<evidence type="ECO:0000313" key="3">
    <source>
        <dbReference type="Proteomes" id="UP000758155"/>
    </source>
</evidence>
<feature type="region of interest" description="Disordered" evidence="1">
    <location>
        <begin position="553"/>
        <end position="583"/>
    </location>
</feature>
<protein>
    <submittedName>
        <fullName evidence="2">Uncharacterized protein</fullName>
    </submittedName>
</protein>
<feature type="compositionally biased region" description="Acidic residues" evidence="1">
    <location>
        <begin position="85"/>
        <end position="109"/>
    </location>
</feature>
<feature type="region of interest" description="Disordered" evidence="1">
    <location>
        <begin position="1"/>
        <end position="121"/>
    </location>
</feature>
<dbReference type="AlphaFoldDB" id="A0A9P4WFM0"/>
<name>A0A9P4WFM0_9PLEO</name>
<accession>A0A9P4WFM0</accession>
<reference evidence="2" key="1">
    <citation type="submission" date="2019-04" db="EMBL/GenBank/DDBJ databases">
        <title>Sequencing of skin fungus with MAO and IRED activity.</title>
        <authorList>
            <person name="Marsaioli A.J."/>
            <person name="Bonatto J.M.C."/>
            <person name="Reis Junior O."/>
        </authorList>
    </citation>
    <scope>NUCLEOTIDE SEQUENCE</scope>
    <source>
        <strain evidence="2">28M1</strain>
    </source>
</reference>
<dbReference type="EMBL" id="SWKV01000217">
    <property type="protein sequence ID" value="KAF3030324.1"/>
    <property type="molecule type" value="Genomic_DNA"/>
</dbReference>
<evidence type="ECO:0000256" key="1">
    <source>
        <dbReference type="SAM" id="MobiDB-lite"/>
    </source>
</evidence>
<dbReference type="Proteomes" id="UP000758155">
    <property type="component" value="Unassembled WGS sequence"/>
</dbReference>
<sequence length="583" mass="65461">MAKTKRNNVPPASSETSRPGKRQRRATQPFDQGVNPAPPTPPPTARRPVRSPEPPQRNRTPIRSPLFEPEASQLATDAQAAAILGEDDDEEEEPEAADDDGPIDNELTEEAPTAGGSPGVTATAVVGSQEAEIDEEPHLHFRWRACWGQMERGAIATAARAKRNKPMYAVNEEGLWRWASEVVESQKPRAAVVDSLTATLYYTNGRQAKADRTTLAIQQRCIRAGEPLELGNWHELVLLVDEMDKESSELLKCDFDLVLKDVEVPQLVAQSASQVTARGVGSRRTGVVTAIMEEGLASVVTDERCATGSAIGIRDYWRCSDDGCPNKPMVCWIRRIPGRQIDRPEEHFPVNGNIISQWARAIARGECTIEEPSEQIKFAVISAKDRSDHEKSRRRRKVSPASSNSSIESLTKAILVSHLAQLKAPPQQCNHQLFERTEYSRRHRRQWEEFDCPRNELYQHTFNFFKYWKHSMPQLTEAITGIRDQVFKNGAYDINMLMDSVDGMTLETWVDYFNQAPSLLSHLRRKAHDWRKDYGGLSAANRDAIKKVYSNVANDESPREERVPLGEVSGNEDQARTTLASQY</sequence>
<evidence type="ECO:0000313" key="2">
    <source>
        <dbReference type="EMBL" id="KAF3030324.1"/>
    </source>
</evidence>
<feature type="compositionally biased region" description="Pro residues" evidence="1">
    <location>
        <begin position="36"/>
        <end position="55"/>
    </location>
</feature>